<keyword evidence="12" id="KW-0539">Nucleus</keyword>
<protein>
    <recommendedName>
        <fullName evidence="5 14">Condensin complex subunit 1</fullName>
    </recommendedName>
</protein>
<feature type="compositionally biased region" description="Basic and acidic residues" evidence="15">
    <location>
        <begin position="1330"/>
        <end position="1345"/>
    </location>
</feature>
<proteinExistence type="inferred from homology"/>
<feature type="region of interest" description="Disordered" evidence="15">
    <location>
        <begin position="1330"/>
        <end position="1478"/>
    </location>
</feature>
<dbReference type="InterPro" id="IPR026971">
    <property type="entry name" value="CND1/NCAPD3"/>
</dbReference>
<dbReference type="PANTHER" id="PTHR14222">
    <property type="entry name" value="CONDENSIN"/>
    <property type="match status" value="1"/>
</dbReference>
<feature type="region of interest" description="Disordered" evidence="15">
    <location>
        <begin position="489"/>
        <end position="512"/>
    </location>
</feature>
<dbReference type="GO" id="GO:0007076">
    <property type="term" value="P:mitotic chromosome condensation"/>
    <property type="evidence" value="ECO:0007669"/>
    <property type="project" value="InterPro"/>
</dbReference>
<dbReference type="FunFam" id="1.25.10.10:FF:000695">
    <property type="entry name" value="Condensin complex subunit 1"/>
    <property type="match status" value="1"/>
</dbReference>
<dbReference type="InterPro" id="IPR032682">
    <property type="entry name" value="Cnd1_C"/>
</dbReference>
<dbReference type="OMA" id="CPLEKLW"/>
<dbReference type="Pfam" id="PF12765">
    <property type="entry name" value="Cohesin_HEAT"/>
    <property type="match status" value="1"/>
</dbReference>
<evidence type="ECO:0000256" key="6">
    <source>
        <dbReference type="ARBA" id="ARBA00022454"/>
    </source>
</evidence>
<evidence type="ECO:0000256" key="4">
    <source>
        <dbReference type="ARBA" id="ARBA00009606"/>
    </source>
</evidence>
<dbReference type="InterPro" id="IPR016024">
    <property type="entry name" value="ARM-type_fold"/>
</dbReference>
<evidence type="ECO:0000313" key="20">
    <source>
        <dbReference type="Proteomes" id="UP000014760"/>
    </source>
</evidence>
<dbReference type="Proteomes" id="UP000014760">
    <property type="component" value="Unassembled WGS sequence"/>
</dbReference>
<reference evidence="18 20" key="2">
    <citation type="journal article" date="2013" name="Nature">
        <title>Insights into bilaterian evolution from three spiralian genomes.</title>
        <authorList>
            <person name="Simakov O."/>
            <person name="Marletaz F."/>
            <person name="Cho S.J."/>
            <person name="Edsinger-Gonzales E."/>
            <person name="Havlak P."/>
            <person name="Hellsten U."/>
            <person name="Kuo D.H."/>
            <person name="Larsson T."/>
            <person name="Lv J."/>
            <person name="Arendt D."/>
            <person name="Savage R."/>
            <person name="Osoegawa K."/>
            <person name="de Jong P."/>
            <person name="Grimwood J."/>
            <person name="Chapman J.A."/>
            <person name="Shapiro H."/>
            <person name="Aerts A."/>
            <person name="Otillar R.P."/>
            <person name="Terry A.Y."/>
            <person name="Boore J.L."/>
            <person name="Grigoriev I.V."/>
            <person name="Lindberg D.R."/>
            <person name="Seaver E.C."/>
            <person name="Weisblat D.A."/>
            <person name="Putnam N.H."/>
            <person name="Rokhsar D.S."/>
        </authorList>
    </citation>
    <scope>NUCLEOTIDE SEQUENCE</scope>
    <source>
        <strain evidence="18 20">I ESC-2004</strain>
    </source>
</reference>
<dbReference type="InterPro" id="IPR007673">
    <property type="entry name" value="Condensin_cplx_su1"/>
</dbReference>
<evidence type="ECO:0000256" key="2">
    <source>
        <dbReference type="ARBA" id="ARBA00004286"/>
    </source>
</evidence>
<dbReference type="GO" id="GO:0051301">
    <property type="term" value="P:cell division"/>
    <property type="evidence" value="ECO:0007669"/>
    <property type="project" value="UniProtKB-KW"/>
</dbReference>
<dbReference type="Pfam" id="PF12717">
    <property type="entry name" value="Cnd1"/>
    <property type="match status" value="1"/>
</dbReference>
<evidence type="ECO:0000256" key="8">
    <source>
        <dbReference type="ARBA" id="ARBA00022553"/>
    </source>
</evidence>
<feature type="domain" description="Condensin complex subunit 1 N-terminal" evidence="17">
    <location>
        <begin position="71"/>
        <end position="234"/>
    </location>
</feature>
<keyword evidence="11 14" id="KW-0226">DNA condensation</keyword>
<dbReference type="InterPro" id="IPR024324">
    <property type="entry name" value="Condensin_cplx_su1_N"/>
</dbReference>
<dbReference type="Pfam" id="PF12922">
    <property type="entry name" value="Cnd1_N"/>
    <property type="match status" value="1"/>
</dbReference>
<keyword evidence="6" id="KW-0158">Chromosome</keyword>
<dbReference type="GO" id="GO:0000779">
    <property type="term" value="C:condensed chromosome, centromeric region"/>
    <property type="evidence" value="ECO:0007669"/>
    <property type="project" value="TreeGrafter"/>
</dbReference>
<feature type="compositionally biased region" description="Basic and acidic residues" evidence="15">
    <location>
        <begin position="1372"/>
        <end position="1395"/>
    </location>
</feature>
<dbReference type="GO" id="GO:0000796">
    <property type="term" value="C:condensin complex"/>
    <property type="evidence" value="ECO:0007669"/>
    <property type="project" value="TreeGrafter"/>
</dbReference>
<sequence>MEFHLPLNRDDLRQRSALNHYVVEEIYPIRIIPSKLHEFNAALRAQGAKCILSHFDVLFSVLLHGANLQPELRSQAWDYLMKVVLKLNTPLVEALEGDTISSDNCDLLNILKMSVYLLCQFIETFEGEVSKPTVVGATGKGRQKKAQKQAFAELAHLDWDDERERAVRALLQLLQLHLQQLWSPPVVEEDFVNLVTCCCYKMLENQDVVKNKTTRDTIFQVLGVLVKKYNHALGCSLKFIQLLQHFEHLASPLALAVSVFATDYGIKSVAAEIMREIGNMDSKDLARDTSATRAYATFLVELAEKIPCVMLPSISVLLCLLDGESYSMRNSVLGVLGEMVIRVLSKEELDAKQKCTRDQFLDKLEDHLHDVHAFTRSKTLQIWLAIVNEKALPLPRQHQLLDLVIGRLQDKSSSVRKCALQLLTAVLRMNPFAAKLPLEELKEGYEKESAKLREMQPEEPQLTAADIAKQELEKDWMRMHRGIKKAIALREEKEEDEEEEKGSDEEKVISDEDTVESVKSQIIAALKDGDYLRCVLLFTAAREEWPTDPAFVCSIPMQLDDEEDEGERKNQEVIKCIRNLFFDEVLHSNAFKEALQPQDLDSSRRSSHDTSLVNELTKQQVLVQYLKDSMNFVGQVQQSVPIVCQLLGSKNISDVLESVNFFVTGFKFGVSNSMTGIRRMLVLVWSKEQGVRDAVVEAYRNLYLNLEENNPRLRALAVVNNLTALSLGASLGDLTSLEELVCEFVRSDDLDTHVVQLLWERFAMKIPNTSAAESRAALVLLGMAAGAKVDIVRSNVDVLVKEGLGPRGELDLMLVRDTCSALCKLVPKNKDKTGVAKEPFRFPQDHEAFKRLEFILQNSVSHLESRFWVPMAEQAVNVIYSLAEHPDAITASIIKNVAKQVVLLERFPLRRETEGEGPLCSPESPTKGVKCPTAYVTRLLSLVGHTALRQLIHLDVSTFGEMKRRHQMQEGKGAKQGTSASARNRSKNNGSSSDDEEDDMGIGGAIAEDAEAEFILKVTEKEVVGGEGLLAALQPLLVGICSNQSKYPDPELQAAASLALAKYMLVSSEFCESHLQLLFTILERSPHAVIRANTIIAMGDLTFRFPNLIEPWTPNLYARLRDPSPQVRKNTLMVLTHLILNDMVKVKGQISELASCIVDDDTRITGLAKLFFHELSRKGNAIYNIMPDMVSRLSDTEVGVDEGNFRVIMKQVECNSEIQKFILCFFCYRYLFSFIQKDRQCESLVEKLCHRFRVTRVERQWRDLAFCLSMLSYSDKSIRKLQENVGCFSDKMADEDVYNSFVTIMNNAKKFAKPETKSLVEEFEQKLEQYHSKGVEDADAEDKAAKSKRSPGRRKAKGRTPGTSRARRQRRSGGDDERDFLGNDSHPTEAGDKPRPKPAITFDSDDSDIELFKVQEDKAPTQTSQLPSDLENSDPNVSFESPGLRRLKRRHKSVNNKNIVASSSQSSSRTTRARHRNQ</sequence>
<keyword evidence="20" id="KW-1185">Reference proteome</keyword>
<keyword evidence="9 14" id="KW-0132">Cell division</keyword>
<dbReference type="InterPro" id="IPR011989">
    <property type="entry name" value="ARM-like"/>
</dbReference>
<dbReference type="PANTHER" id="PTHR14222:SF2">
    <property type="entry name" value="CONDENSIN COMPLEX SUBUNIT 1"/>
    <property type="match status" value="1"/>
</dbReference>
<dbReference type="STRING" id="283909.R7UQL7"/>
<dbReference type="GO" id="GO:0005737">
    <property type="term" value="C:cytoplasm"/>
    <property type="evidence" value="ECO:0007669"/>
    <property type="project" value="UniProtKB-SubCell"/>
</dbReference>
<feature type="compositionally biased region" description="Basic residues" evidence="15">
    <location>
        <begin position="1346"/>
        <end position="1358"/>
    </location>
</feature>
<dbReference type="Gene3D" id="1.25.10.10">
    <property type="entry name" value="Leucine-rich Repeat Variant"/>
    <property type="match status" value="2"/>
</dbReference>
<dbReference type="InterPro" id="IPR026003">
    <property type="entry name" value="Cohesin_HEAT"/>
</dbReference>
<evidence type="ECO:0000313" key="18">
    <source>
        <dbReference type="EMBL" id="ELU08403.1"/>
    </source>
</evidence>
<reference evidence="19" key="3">
    <citation type="submission" date="2015-06" db="UniProtKB">
        <authorList>
            <consortium name="EnsemblMetazoa"/>
        </authorList>
    </citation>
    <scope>IDENTIFICATION</scope>
</reference>
<comment type="function">
    <text evidence="14">Regulatory subunit of the condensin complex, a complex required for conversion of interphase chromatin into mitotic-like condense chromosomes. The condensin complex probably introduces positive supercoils into relaxed DNA in the presence of type I topoisomerases and converts nicked DNA into positive knotted forms in the presence of type II topoisomerases.</text>
</comment>
<reference evidence="20" key="1">
    <citation type="submission" date="2012-12" db="EMBL/GenBank/DDBJ databases">
        <authorList>
            <person name="Hellsten U."/>
            <person name="Grimwood J."/>
            <person name="Chapman J.A."/>
            <person name="Shapiro H."/>
            <person name="Aerts A."/>
            <person name="Otillar R.P."/>
            <person name="Terry A.Y."/>
            <person name="Boore J.L."/>
            <person name="Simakov O."/>
            <person name="Marletaz F."/>
            <person name="Cho S.-J."/>
            <person name="Edsinger-Gonzales E."/>
            <person name="Havlak P."/>
            <person name="Kuo D.-H."/>
            <person name="Larsson T."/>
            <person name="Lv J."/>
            <person name="Arendt D."/>
            <person name="Savage R."/>
            <person name="Osoegawa K."/>
            <person name="de Jong P."/>
            <person name="Lindberg D.R."/>
            <person name="Seaver E.C."/>
            <person name="Weisblat D.A."/>
            <person name="Putnam N.H."/>
            <person name="Grigoriev I.V."/>
            <person name="Rokhsar D.S."/>
        </authorList>
    </citation>
    <scope>NUCLEOTIDE SEQUENCE</scope>
    <source>
        <strain evidence="20">I ESC-2004</strain>
    </source>
</reference>
<dbReference type="HOGENOM" id="CLU_001867_2_1_1"/>
<evidence type="ECO:0000256" key="14">
    <source>
        <dbReference type="PIRNR" id="PIRNR017127"/>
    </source>
</evidence>
<keyword evidence="8" id="KW-0597">Phosphoprotein</keyword>
<evidence type="ECO:0000256" key="15">
    <source>
        <dbReference type="SAM" id="MobiDB-lite"/>
    </source>
</evidence>
<evidence type="ECO:0000259" key="16">
    <source>
        <dbReference type="Pfam" id="PF12717"/>
    </source>
</evidence>
<dbReference type="GO" id="GO:0005634">
    <property type="term" value="C:nucleus"/>
    <property type="evidence" value="ECO:0007669"/>
    <property type="project" value="UniProtKB-SubCell"/>
</dbReference>
<dbReference type="OrthoDB" id="436262at2759"/>
<organism evidence="18">
    <name type="scientific">Capitella teleta</name>
    <name type="common">Polychaete worm</name>
    <dbReference type="NCBI Taxonomy" id="283909"/>
    <lineage>
        <taxon>Eukaryota</taxon>
        <taxon>Metazoa</taxon>
        <taxon>Spiralia</taxon>
        <taxon>Lophotrochozoa</taxon>
        <taxon>Annelida</taxon>
        <taxon>Polychaeta</taxon>
        <taxon>Sedentaria</taxon>
        <taxon>Scolecida</taxon>
        <taxon>Capitellidae</taxon>
        <taxon>Capitella</taxon>
    </lineage>
</organism>
<dbReference type="FunCoup" id="R7UQL7">
    <property type="interactions" value="844"/>
</dbReference>
<feature type="domain" description="Condensin complex subunit 1 C-terminal" evidence="16">
    <location>
        <begin position="1089"/>
        <end position="1269"/>
    </location>
</feature>
<evidence type="ECO:0000256" key="9">
    <source>
        <dbReference type="ARBA" id="ARBA00022618"/>
    </source>
</evidence>
<name>R7UQL7_CAPTE</name>
<feature type="compositionally biased region" description="Acidic residues" evidence="15">
    <location>
        <begin position="493"/>
        <end position="503"/>
    </location>
</feature>
<dbReference type="SUPFAM" id="SSF48371">
    <property type="entry name" value="ARM repeat"/>
    <property type="match status" value="1"/>
</dbReference>
<comment type="subcellular location">
    <subcellularLocation>
        <location evidence="2">Chromosome</location>
    </subcellularLocation>
    <subcellularLocation>
        <location evidence="3">Cytoplasm</location>
    </subcellularLocation>
    <subcellularLocation>
        <location evidence="1">Nucleus</location>
    </subcellularLocation>
</comment>
<gene>
    <name evidence="18" type="ORF">CAPTEDRAFT_227704</name>
</gene>
<evidence type="ECO:0000256" key="10">
    <source>
        <dbReference type="ARBA" id="ARBA00022776"/>
    </source>
</evidence>
<dbReference type="PIRSF" id="PIRSF017127">
    <property type="entry name" value="Condensin_D2"/>
    <property type="match status" value="1"/>
</dbReference>
<feature type="compositionally biased region" description="Basic and acidic residues" evidence="15">
    <location>
        <begin position="1410"/>
        <end position="1419"/>
    </location>
</feature>
<feature type="region of interest" description="Disordered" evidence="15">
    <location>
        <begin position="963"/>
        <end position="1001"/>
    </location>
</feature>
<feature type="compositionally biased region" description="Basic residues" evidence="15">
    <location>
        <begin position="1445"/>
        <end position="1454"/>
    </location>
</feature>
<evidence type="ECO:0000313" key="19">
    <source>
        <dbReference type="EnsemblMetazoa" id="CapteP227704"/>
    </source>
</evidence>
<evidence type="ECO:0000256" key="11">
    <source>
        <dbReference type="ARBA" id="ARBA00023067"/>
    </source>
</evidence>
<evidence type="ECO:0000259" key="17">
    <source>
        <dbReference type="Pfam" id="PF12922"/>
    </source>
</evidence>
<evidence type="ECO:0000256" key="13">
    <source>
        <dbReference type="ARBA" id="ARBA00023306"/>
    </source>
</evidence>
<feature type="compositionally biased region" description="Polar residues" evidence="15">
    <location>
        <begin position="976"/>
        <end position="990"/>
    </location>
</feature>
<dbReference type="EMBL" id="AMQN01001095">
    <property type="status" value="NOT_ANNOTATED_CDS"/>
    <property type="molecule type" value="Genomic_DNA"/>
</dbReference>
<dbReference type="GO" id="GO:0010032">
    <property type="term" value="P:meiotic chromosome condensation"/>
    <property type="evidence" value="ECO:0007669"/>
    <property type="project" value="TreeGrafter"/>
</dbReference>
<keyword evidence="7" id="KW-0963">Cytoplasm</keyword>
<accession>R7UQL7</accession>
<dbReference type="GO" id="GO:0042393">
    <property type="term" value="F:histone binding"/>
    <property type="evidence" value="ECO:0007669"/>
    <property type="project" value="TreeGrafter"/>
</dbReference>
<comment type="similarity">
    <text evidence="4 14">Belongs to the CND1 (condensin subunit 1) family.</text>
</comment>
<dbReference type="EnsemblMetazoa" id="CapteT227704">
    <property type="protein sequence ID" value="CapteP227704"/>
    <property type="gene ID" value="CapteG227704"/>
</dbReference>
<keyword evidence="13 14" id="KW-0131">Cell cycle</keyword>
<evidence type="ECO:0000256" key="12">
    <source>
        <dbReference type="ARBA" id="ARBA00023242"/>
    </source>
</evidence>
<dbReference type="EMBL" id="KB299137">
    <property type="protein sequence ID" value="ELU08403.1"/>
    <property type="molecule type" value="Genomic_DNA"/>
</dbReference>
<evidence type="ECO:0000256" key="5">
    <source>
        <dbReference type="ARBA" id="ARBA00016064"/>
    </source>
</evidence>
<evidence type="ECO:0000256" key="1">
    <source>
        <dbReference type="ARBA" id="ARBA00004123"/>
    </source>
</evidence>
<evidence type="ECO:0000256" key="7">
    <source>
        <dbReference type="ARBA" id="ARBA00022490"/>
    </source>
</evidence>
<keyword evidence="10 14" id="KW-0498">Mitosis</keyword>
<evidence type="ECO:0000256" key="3">
    <source>
        <dbReference type="ARBA" id="ARBA00004496"/>
    </source>
</evidence>